<keyword evidence="2" id="KW-1185">Reference proteome</keyword>
<gene>
    <name evidence="1" type="ORF">MLD38_008352</name>
</gene>
<name>A0ACB9RTN6_9MYRT</name>
<evidence type="ECO:0000313" key="1">
    <source>
        <dbReference type="EMBL" id="KAI4382378.1"/>
    </source>
</evidence>
<comment type="caution">
    <text evidence="1">The sequence shown here is derived from an EMBL/GenBank/DDBJ whole genome shotgun (WGS) entry which is preliminary data.</text>
</comment>
<reference evidence="2" key="1">
    <citation type="journal article" date="2023" name="Front. Plant Sci.">
        <title>Chromosomal-level genome assembly of Melastoma candidum provides insights into trichome evolution.</title>
        <authorList>
            <person name="Zhong Y."/>
            <person name="Wu W."/>
            <person name="Sun C."/>
            <person name="Zou P."/>
            <person name="Liu Y."/>
            <person name="Dai S."/>
            <person name="Zhou R."/>
        </authorList>
    </citation>
    <scope>NUCLEOTIDE SEQUENCE [LARGE SCALE GENOMIC DNA]</scope>
</reference>
<evidence type="ECO:0000313" key="2">
    <source>
        <dbReference type="Proteomes" id="UP001057402"/>
    </source>
</evidence>
<organism evidence="1 2">
    <name type="scientific">Melastoma candidum</name>
    <dbReference type="NCBI Taxonomy" id="119954"/>
    <lineage>
        <taxon>Eukaryota</taxon>
        <taxon>Viridiplantae</taxon>
        <taxon>Streptophyta</taxon>
        <taxon>Embryophyta</taxon>
        <taxon>Tracheophyta</taxon>
        <taxon>Spermatophyta</taxon>
        <taxon>Magnoliopsida</taxon>
        <taxon>eudicotyledons</taxon>
        <taxon>Gunneridae</taxon>
        <taxon>Pentapetalae</taxon>
        <taxon>rosids</taxon>
        <taxon>malvids</taxon>
        <taxon>Myrtales</taxon>
        <taxon>Melastomataceae</taxon>
        <taxon>Melastomatoideae</taxon>
        <taxon>Melastomateae</taxon>
        <taxon>Melastoma</taxon>
    </lineage>
</organism>
<dbReference type="EMBL" id="CM042882">
    <property type="protein sequence ID" value="KAI4382378.1"/>
    <property type="molecule type" value="Genomic_DNA"/>
</dbReference>
<sequence>MPPPEEFPCDLAREEENDANFREGTLLWPYLKQLRALDSKDPEKESGCKTPTSPGHKILGFPGCPRAPRKPKVKKRMRCPVVLLDMTEEIEAIFPMGAGRGGPSNGNGKRVKVEDKCHNTTTSFKGTH</sequence>
<protein>
    <submittedName>
        <fullName evidence="1">Uncharacterized protein</fullName>
    </submittedName>
</protein>
<dbReference type="Proteomes" id="UP001057402">
    <property type="component" value="Chromosome 3"/>
</dbReference>
<accession>A0ACB9RTN6</accession>
<proteinExistence type="predicted"/>